<dbReference type="InterPro" id="IPR042099">
    <property type="entry name" value="ANL_N_sf"/>
</dbReference>
<dbReference type="Pfam" id="PF00550">
    <property type="entry name" value="PP-binding"/>
    <property type="match status" value="2"/>
</dbReference>
<dbReference type="InterPro" id="IPR025110">
    <property type="entry name" value="AMP-bd_C"/>
</dbReference>
<dbReference type="InterPro" id="IPR010071">
    <property type="entry name" value="AA_adenyl_dom"/>
</dbReference>
<feature type="domain" description="Carrier" evidence="5">
    <location>
        <begin position="495"/>
        <end position="570"/>
    </location>
</feature>
<keyword evidence="7" id="KW-1185">Reference proteome</keyword>
<keyword evidence="3" id="KW-0597">Phosphoprotein</keyword>
<dbReference type="InterPro" id="IPR001242">
    <property type="entry name" value="Condensation_dom"/>
</dbReference>
<dbReference type="GO" id="GO:0008610">
    <property type="term" value="P:lipid biosynthetic process"/>
    <property type="evidence" value="ECO:0007669"/>
    <property type="project" value="UniProtKB-ARBA"/>
</dbReference>
<dbReference type="InterPro" id="IPR009081">
    <property type="entry name" value="PP-bd_ACP"/>
</dbReference>
<dbReference type="Pfam" id="PF13193">
    <property type="entry name" value="AMP-binding_C"/>
    <property type="match status" value="2"/>
</dbReference>
<name>A0A7C9RUN7_9PSEU</name>
<dbReference type="InterPro" id="IPR020845">
    <property type="entry name" value="AMP-binding_CS"/>
</dbReference>
<dbReference type="GO" id="GO:0031177">
    <property type="term" value="F:phosphopantetheine binding"/>
    <property type="evidence" value="ECO:0007669"/>
    <property type="project" value="InterPro"/>
</dbReference>
<dbReference type="NCBIfam" id="TIGR01733">
    <property type="entry name" value="AA-adenyl-dom"/>
    <property type="match status" value="2"/>
</dbReference>
<dbReference type="FunFam" id="3.40.50.980:FF:000001">
    <property type="entry name" value="Non-ribosomal peptide synthetase"/>
    <property type="match status" value="1"/>
</dbReference>
<dbReference type="Gene3D" id="3.40.50.980">
    <property type="match status" value="2"/>
</dbReference>
<dbReference type="CDD" id="cd05930">
    <property type="entry name" value="A_NRPS"/>
    <property type="match status" value="2"/>
</dbReference>
<dbReference type="InterPro" id="IPR000873">
    <property type="entry name" value="AMP-dep_synth/lig_dom"/>
</dbReference>
<dbReference type="Gene3D" id="3.30.559.30">
    <property type="entry name" value="Nonribosomal peptide synthetase, condensation domain"/>
    <property type="match status" value="1"/>
</dbReference>
<dbReference type="InterPro" id="IPR020806">
    <property type="entry name" value="PKS_PP-bd"/>
</dbReference>
<dbReference type="GO" id="GO:0043041">
    <property type="term" value="P:amino acid activation for nonribosomal peptide biosynthetic process"/>
    <property type="evidence" value="ECO:0007669"/>
    <property type="project" value="TreeGrafter"/>
</dbReference>
<feature type="domain" description="Carrier" evidence="5">
    <location>
        <begin position="1536"/>
        <end position="1610"/>
    </location>
</feature>
<evidence type="ECO:0000256" key="2">
    <source>
        <dbReference type="ARBA" id="ARBA00022450"/>
    </source>
</evidence>
<dbReference type="CDD" id="cd19531">
    <property type="entry name" value="LCL_NRPS-like"/>
    <property type="match status" value="1"/>
</dbReference>
<dbReference type="InterPro" id="IPR045851">
    <property type="entry name" value="AMP-bd_C_sf"/>
</dbReference>
<dbReference type="SUPFAM" id="SSF47336">
    <property type="entry name" value="ACP-like"/>
    <property type="match status" value="2"/>
</dbReference>
<comment type="cofactor">
    <cofactor evidence="1">
        <name>pantetheine 4'-phosphate</name>
        <dbReference type="ChEBI" id="CHEBI:47942"/>
    </cofactor>
</comment>
<dbReference type="Proteomes" id="UP000481360">
    <property type="component" value="Unassembled WGS sequence"/>
</dbReference>
<dbReference type="FunFam" id="2.30.38.10:FF:000001">
    <property type="entry name" value="Non-ribosomal peptide synthetase PvdI"/>
    <property type="match status" value="1"/>
</dbReference>
<dbReference type="InterPro" id="IPR023213">
    <property type="entry name" value="CAT-like_dom_sf"/>
</dbReference>
<evidence type="ECO:0000313" key="6">
    <source>
        <dbReference type="EMBL" id="NGY63289.1"/>
    </source>
</evidence>
<dbReference type="GO" id="GO:0044550">
    <property type="term" value="P:secondary metabolite biosynthetic process"/>
    <property type="evidence" value="ECO:0007669"/>
    <property type="project" value="TreeGrafter"/>
</dbReference>
<dbReference type="GO" id="GO:0003824">
    <property type="term" value="F:catalytic activity"/>
    <property type="evidence" value="ECO:0007669"/>
    <property type="project" value="InterPro"/>
</dbReference>
<dbReference type="SMART" id="SM00823">
    <property type="entry name" value="PKS_PP"/>
    <property type="match status" value="2"/>
</dbReference>
<evidence type="ECO:0000256" key="3">
    <source>
        <dbReference type="ARBA" id="ARBA00022553"/>
    </source>
</evidence>
<proteinExistence type="predicted"/>
<sequence>MTALLPELFARQVERTPDAVAVVDDEGELTYAELDRESGRLAAALIEAGHGLGAMVGVRMRRCTALAVAVWGIWKAGGAYVPLDPNHPAERIEGIIADTGCRFVLTEQSVGALAHGREPVAAVAVTDDDAAYVTYTSGSTGRPKAAVVTHGNVANRIVTTVEGRDLGPADRWLQKSALSFDASVTELFSPPISGGVVVMAPDGAERDSATMLAAVVRHQATVLQLVPSVLRMLVADPLLGECTSLRFLTTGGELLHAELCHQVWDRLPDVEIWNTCGPSECAVEQSEHLCDRAQTEGPVPIGRPIEGCRLIVVDDRGELLPVGVPGELWVGGVQVGRGYIGRPDLTADRFLPDPLGPPGSRVYRTGDRVRWREDGRLEWLGRMDGQVKISGVRVEPAEVESAVLGHPDVASCAVLAIEIDGEKRLVAYVAAVAGKDVPGPAELRAYLRDRLPDYFIPTVFVPLAAMPLTVGAKIDRSALRGIDLAPHTTAAGDVPLETDAERLVAGLWRELLGVDGVGATDDFFQLGGHSLLITRLAEGLRAASGRQIEVRRLFAATTVRAQALLLSDADEDAPAVPEPADRSLLSFGQQRLWVLDKLTPGTKEYVVPVFLRVPPAASTATIRRALDELVARHEVLRTRYPAQNDPARHGEPRQVVDPPAPVELRTTDGPAHEDVEEFRAELARGFDLEHGPVLRALLIRPEREDARLLLTVHHIAVDGHSVAVLSDEFARLCAGEKLPAVAVQYADHAARQRAALTGDVASAQLAHWRDELAGLPPLELPADRPRAAERRSDGAALDFVLPPEVAGPLLDAGRRHGATAFMTLLTVFDVLLGRYQRGWDFAVGTPVAGRTGEETRATVGFFLNSLVLRNRIRPHHTFADALARTREVSTAAFAHSDIPFERVLEEVQPDRDLSRTPLFQVIFDLHEGDLAATTAADDAAMGEIWRTAKTDLTLIMRRHADGSLQGVLEYATALFDEATIRGLAENYTRLVTALVTAPETPVGLLPMIGAAEYDLVVRRPNDIAATGPLAPTHAMITARTADWPDATAVTGPGGTLTFAELDARANRIANVLRARGVGVESVVGVLLDRDTDLLPCLLGIWKAGAAYVPMDPTFPAERVRVVLADSRAEALISDSRLVKLADGFTGDRVLLDVDRREIAAESAAAPEVADDLDRLAYVIYTSGSTGRPKGVAVSHRGLANYLMWTVDTYAAHGTGGAPVVSSIAFDLGVPNLYTPLLTGQPVHVFAQDLDLAKLGAALADAGPFSFIKLAPAQLELIIGQLADRPPVPLAAVVSAAGDWVPATMRDRWREVTGQPDTRFMGEYGPTEITVGNSAFDADQPWEGEHLSIGRAIPGTTMYVLDEFLQPVPRGVLGEICVGGTGVARGYHGNAELTADRFVPDPFGPPGSRLYRTGDLGRLTATGDVEFRGRADNQVKIRGYRVELGEVEAALLRHPAVREVVLVLDDNGGRGQRLVAYCVGEGSGEVREFLAERLPAHQVPDLLVWLEELPLTANGKVDRKALPVPESGSAGEPGDRADWTAVQRRVAEIWTAVLGAETGLHDDFFALGGHSLSAAKLTALLRQEFDADIGVRTLFDKPTVAELAAVLEDETRADERQLP</sequence>
<dbReference type="GO" id="GO:0005737">
    <property type="term" value="C:cytoplasm"/>
    <property type="evidence" value="ECO:0007669"/>
    <property type="project" value="TreeGrafter"/>
</dbReference>
<dbReference type="SUPFAM" id="SSF52777">
    <property type="entry name" value="CoA-dependent acyltransferases"/>
    <property type="match status" value="2"/>
</dbReference>
<keyword evidence="2" id="KW-0596">Phosphopantetheine</keyword>
<dbReference type="RefSeq" id="WP_166051518.1">
    <property type="nucleotide sequence ID" value="NZ_JAAMPJ010000009.1"/>
</dbReference>
<dbReference type="Gene3D" id="2.30.38.10">
    <property type="entry name" value="Luciferase, Domain 3"/>
    <property type="match status" value="1"/>
</dbReference>
<gene>
    <name evidence="6" type="ORF">G7043_30645</name>
</gene>
<organism evidence="6 7">
    <name type="scientific">Lentzea alba</name>
    <dbReference type="NCBI Taxonomy" id="2714351"/>
    <lineage>
        <taxon>Bacteria</taxon>
        <taxon>Bacillati</taxon>
        <taxon>Actinomycetota</taxon>
        <taxon>Actinomycetes</taxon>
        <taxon>Pseudonocardiales</taxon>
        <taxon>Pseudonocardiaceae</taxon>
        <taxon>Lentzea</taxon>
    </lineage>
</organism>
<dbReference type="PROSITE" id="PS00012">
    <property type="entry name" value="PHOSPHOPANTETHEINE"/>
    <property type="match status" value="2"/>
</dbReference>
<dbReference type="PANTHER" id="PTHR45527">
    <property type="entry name" value="NONRIBOSOMAL PEPTIDE SYNTHETASE"/>
    <property type="match status" value="1"/>
</dbReference>
<dbReference type="InterPro" id="IPR006162">
    <property type="entry name" value="Ppantetheine_attach_site"/>
</dbReference>
<dbReference type="PROSITE" id="PS00455">
    <property type="entry name" value="AMP_BINDING"/>
    <property type="match status" value="2"/>
</dbReference>
<dbReference type="Pfam" id="PF00501">
    <property type="entry name" value="AMP-binding"/>
    <property type="match status" value="2"/>
</dbReference>
<dbReference type="InterPro" id="IPR036736">
    <property type="entry name" value="ACP-like_sf"/>
</dbReference>
<evidence type="ECO:0000256" key="4">
    <source>
        <dbReference type="SAM" id="MobiDB-lite"/>
    </source>
</evidence>
<dbReference type="Gene3D" id="1.10.1200.10">
    <property type="entry name" value="ACP-like"/>
    <property type="match status" value="2"/>
</dbReference>
<protein>
    <submittedName>
        <fullName evidence="6">Amino acid adenylation domain-containing protein</fullName>
    </submittedName>
</protein>
<dbReference type="Pfam" id="PF00668">
    <property type="entry name" value="Condensation"/>
    <property type="match status" value="1"/>
</dbReference>
<feature type="region of interest" description="Disordered" evidence="4">
    <location>
        <begin position="640"/>
        <end position="661"/>
    </location>
</feature>
<accession>A0A7C9RUN7</accession>
<dbReference type="SUPFAM" id="SSF56801">
    <property type="entry name" value="Acetyl-CoA synthetase-like"/>
    <property type="match status" value="2"/>
</dbReference>
<evidence type="ECO:0000259" key="5">
    <source>
        <dbReference type="PROSITE" id="PS50075"/>
    </source>
</evidence>
<reference evidence="6 7" key="1">
    <citation type="submission" date="2020-03" db="EMBL/GenBank/DDBJ databases">
        <title>Isolation and identification of active actinomycetes.</title>
        <authorList>
            <person name="Sun X."/>
        </authorList>
    </citation>
    <scope>NUCLEOTIDE SEQUENCE [LARGE SCALE GENOMIC DNA]</scope>
    <source>
        <strain evidence="6 7">NEAU-D13</strain>
    </source>
</reference>
<dbReference type="Gene3D" id="3.30.300.30">
    <property type="match status" value="2"/>
</dbReference>
<evidence type="ECO:0000313" key="7">
    <source>
        <dbReference type="Proteomes" id="UP000481360"/>
    </source>
</evidence>
<dbReference type="Gene3D" id="3.40.50.12780">
    <property type="entry name" value="N-terminal domain of ligase-like"/>
    <property type="match status" value="1"/>
</dbReference>
<dbReference type="EMBL" id="JAAMPJ010000009">
    <property type="protein sequence ID" value="NGY63289.1"/>
    <property type="molecule type" value="Genomic_DNA"/>
</dbReference>
<dbReference type="PROSITE" id="PS50075">
    <property type="entry name" value="CARRIER"/>
    <property type="match status" value="2"/>
</dbReference>
<evidence type="ECO:0000256" key="1">
    <source>
        <dbReference type="ARBA" id="ARBA00001957"/>
    </source>
</evidence>
<dbReference type="PANTHER" id="PTHR45527:SF1">
    <property type="entry name" value="FATTY ACID SYNTHASE"/>
    <property type="match status" value="1"/>
</dbReference>
<dbReference type="Gene3D" id="3.30.559.10">
    <property type="entry name" value="Chloramphenicol acetyltransferase-like domain"/>
    <property type="match status" value="1"/>
</dbReference>
<comment type="caution">
    <text evidence="6">The sequence shown here is derived from an EMBL/GenBank/DDBJ whole genome shotgun (WGS) entry which is preliminary data.</text>
</comment>